<keyword evidence="1" id="KW-0732">Signal</keyword>
<comment type="caution">
    <text evidence="3">The sequence shown here is derived from an EMBL/GenBank/DDBJ whole genome shotgun (WGS) entry which is preliminary data.</text>
</comment>
<proteinExistence type="predicted"/>
<dbReference type="PANTHER" id="PTHR40633">
    <property type="entry name" value="MATRIX PROTEIN, PUTATIVE (AFU_ORTHOLOGUE AFUA_8G05410)-RELATED"/>
    <property type="match status" value="1"/>
</dbReference>
<reference evidence="3" key="1">
    <citation type="submission" date="2020-12" db="EMBL/GenBank/DDBJ databases">
        <title>Metabolic potential, ecology and presence of endohyphal bacteria is reflected in genomic diversity of Mucoromycotina.</title>
        <authorList>
            <person name="Muszewska A."/>
            <person name="Okrasinska A."/>
            <person name="Steczkiewicz K."/>
            <person name="Drgas O."/>
            <person name="Orlowska M."/>
            <person name="Perlinska-Lenart U."/>
            <person name="Aleksandrzak-Piekarczyk T."/>
            <person name="Szatraj K."/>
            <person name="Zielenkiewicz U."/>
            <person name="Pilsyk S."/>
            <person name="Malc E."/>
            <person name="Mieczkowski P."/>
            <person name="Kruszewska J.S."/>
            <person name="Biernat P."/>
            <person name="Pawlowska J."/>
        </authorList>
    </citation>
    <scope>NUCLEOTIDE SEQUENCE</scope>
    <source>
        <strain evidence="3">WA0000017839</strain>
    </source>
</reference>
<evidence type="ECO:0000313" key="3">
    <source>
        <dbReference type="EMBL" id="KAG2206733.1"/>
    </source>
</evidence>
<feature type="domain" description="Yeast cell wall synthesis Kre9/Knh1-like N-terminal" evidence="2">
    <location>
        <begin position="17"/>
        <end position="88"/>
    </location>
</feature>
<dbReference type="PANTHER" id="PTHR40633:SF1">
    <property type="entry name" value="GPI ANCHORED SERINE-THREONINE RICH PROTEIN (AFU_ORTHOLOGUE AFUA_1G03630)"/>
    <property type="match status" value="1"/>
</dbReference>
<evidence type="ECO:0000259" key="2">
    <source>
        <dbReference type="Pfam" id="PF10342"/>
    </source>
</evidence>
<dbReference type="EMBL" id="JAEPRD010000029">
    <property type="protein sequence ID" value="KAG2206733.1"/>
    <property type="molecule type" value="Genomic_DNA"/>
</dbReference>
<keyword evidence="4" id="KW-1185">Reference proteome</keyword>
<evidence type="ECO:0000256" key="1">
    <source>
        <dbReference type="ARBA" id="ARBA00022729"/>
    </source>
</evidence>
<dbReference type="AlphaFoldDB" id="A0A8H7R9Q1"/>
<protein>
    <recommendedName>
        <fullName evidence="2">Yeast cell wall synthesis Kre9/Knh1-like N-terminal domain-containing protein</fullName>
    </recommendedName>
</protein>
<accession>A0A8H7R9Q1</accession>
<dbReference type="Proteomes" id="UP000603453">
    <property type="component" value="Unassembled WGS sequence"/>
</dbReference>
<dbReference type="InterPro" id="IPR018466">
    <property type="entry name" value="Kre9/Knh1-like_N"/>
</dbReference>
<dbReference type="InterPro" id="IPR052982">
    <property type="entry name" value="SRP1/TIP1-like"/>
</dbReference>
<evidence type="ECO:0000313" key="4">
    <source>
        <dbReference type="Proteomes" id="UP000603453"/>
    </source>
</evidence>
<sequence length="177" mass="19483">MSIFSFVVAVDDNQEPPMDETWSNFKIDFMTGDNNHQKFLKSVAKNLDASQLTSYNWTAPKVEPHSAIYFFMFTNDKGENAWTTRFAITGDDEKVVEPEKSVQSDGSKIPWGVGRIVTNASSFPLSNVAYSMTPAMASAAEKNAAVVIAVSNDSDKIKMISSVVILFTSILLSLILL</sequence>
<gene>
    <name evidence="3" type="ORF">INT47_003675</name>
</gene>
<name>A0A8H7R9Q1_9FUNG</name>
<dbReference type="Pfam" id="PF10342">
    <property type="entry name" value="Kre9_KNH"/>
    <property type="match status" value="1"/>
</dbReference>
<dbReference type="OrthoDB" id="2432613at2759"/>
<organism evidence="3 4">
    <name type="scientific">Mucor saturninus</name>
    <dbReference type="NCBI Taxonomy" id="64648"/>
    <lineage>
        <taxon>Eukaryota</taxon>
        <taxon>Fungi</taxon>
        <taxon>Fungi incertae sedis</taxon>
        <taxon>Mucoromycota</taxon>
        <taxon>Mucoromycotina</taxon>
        <taxon>Mucoromycetes</taxon>
        <taxon>Mucorales</taxon>
        <taxon>Mucorineae</taxon>
        <taxon>Mucoraceae</taxon>
        <taxon>Mucor</taxon>
    </lineage>
</organism>